<sequence length="153" mass="16107">MSVIALQAEITGYKGPAVNILAAVDGGTGLVIVSQEVAFGERSPGALIVCNDPRAPSRDLLFDEGKLAGAIERYFRADSTGMVELLSAVQRHKPSNAIQATGLDASGTRYQLSPEITNGQIAVLAIVYAASNSLSIEDTAEFAQDMADMFMTI</sequence>
<proteinExistence type="predicted"/>
<gene>
    <name evidence="1" type="ORF">WJ68_16015</name>
</gene>
<protein>
    <submittedName>
        <fullName evidence="1">Uncharacterized protein</fullName>
    </submittedName>
</protein>
<reference evidence="1 2" key="1">
    <citation type="submission" date="2015-11" db="EMBL/GenBank/DDBJ databases">
        <title>Expanding the genomic diversity of Burkholderia species for the development of highly accurate diagnostics.</title>
        <authorList>
            <person name="Sahl J."/>
            <person name="Keim P."/>
            <person name="Wagner D."/>
        </authorList>
    </citation>
    <scope>NUCLEOTIDE SEQUENCE [LARGE SCALE GENOMIC DNA]</scope>
    <source>
        <strain evidence="1 2">MSMB1585WGS</strain>
    </source>
</reference>
<comment type="caution">
    <text evidence="1">The sequence shown here is derived from an EMBL/GenBank/DDBJ whole genome shotgun (WGS) entry which is preliminary data.</text>
</comment>
<dbReference type="AlphaFoldDB" id="A0ABD4E1H3"/>
<dbReference type="EMBL" id="LPAD01000071">
    <property type="protein sequence ID" value="KVN83420.1"/>
    <property type="molecule type" value="Genomic_DNA"/>
</dbReference>
<name>A0ABD4E1H3_9BURK</name>
<dbReference type="Proteomes" id="UP000057910">
    <property type="component" value="Unassembled WGS sequence"/>
</dbReference>
<evidence type="ECO:0000313" key="1">
    <source>
        <dbReference type="EMBL" id="KVN83420.1"/>
    </source>
</evidence>
<organism evidence="1 2">
    <name type="scientific">Burkholderia ubonensis</name>
    <dbReference type="NCBI Taxonomy" id="101571"/>
    <lineage>
        <taxon>Bacteria</taxon>
        <taxon>Pseudomonadati</taxon>
        <taxon>Pseudomonadota</taxon>
        <taxon>Betaproteobacteria</taxon>
        <taxon>Burkholderiales</taxon>
        <taxon>Burkholderiaceae</taxon>
        <taxon>Burkholderia</taxon>
        <taxon>Burkholderia cepacia complex</taxon>
    </lineage>
</organism>
<evidence type="ECO:0000313" key="2">
    <source>
        <dbReference type="Proteomes" id="UP000057910"/>
    </source>
</evidence>
<accession>A0ABD4E1H3</accession>
<dbReference type="RefSeq" id="WP_060040233.1">
    <property type="nucleotide sequence ID" value="NZ_LPAD01000071.1"/>
</dbReference>